<dbReference type="InterPro" id="IPR058792">
    <property type="entry name" value="Beta-barrel_RND_2"/>
</dbReference>
<dbReference type="InterPro" id="IPR058625">
    <property type="entry name" value="MdtA-like_BSH"/>
</dbReference>
<accession>A0A221KI10</accession>
<dbReference type="PANTHER" id="PTHR30469">
    <property type="entry name" value="MULTIDRUG RESISTANCE PROTEIN MDTA"/>
    <property type="match status" value="1"/>
</dbReference>
<evidence type="ECO:0000313" key="8">
    <source>
        <dbReference type="Proteomes" id="UP000199729"/>
    </source>
</evidence>
<dbReference type="KEGG" id="vff:VITFI_CDS2917"/>
<keyword evidence="8" id="KW-1185">Reference proteome</keyword>
<proteinExistence type="inferred from homology"/>
<dbReference type="Gene3D" id="2.40.50.100">
    <property type="match status" value="1"/>
</dbReference>
<dbReference type="Proteomes" id="UP000199729">
    <property type="component" value="Chromosome"/>
</dbReference>
<dbReference type="Gene3D" id="2.40.30.170">
    <property type="match status" value="1"/>
</dbReference>
<dbReference type="Pfam" id="PF25917">
    <property type="entry name" value="BSH_RND"/>
    <property type="match status" value="1"/>
</dbReference>
<evidence type="ECO:0000259" key="6">
    <source>
        <dbReference type="Pfam" id="PF25954"/>
    </source>
</evidence>
<dbReference type="EMBL" id="CP022423">
    <property type="protein sequence ID" value="ASM78694.1"/>
    <property type="molecule type" value="Genomic_DNA"/>
</dbReference>
<reference evidence="7 8" key="1">
    <citation type="submission" date="2017-07" db="EMBL/GenBank/DDBJ databases">
        <title>Complete Genome Sequence of the cosmetic ferment Vitreoscilla filiformis (ATCC15551).</title>
        <authorList>
            <person name="Contreras S."/>
            <person name="Sagory-Zalkind P."/>
            <person name="Blanquart H."/>
            <person name="Iltis A."/>
            <person name="Morand S.C."/>
        </authorList>
    </citation>
    <scope>NUCLEOTIDE SEQUENCE [LARGE SCALE GENOMIC DNA]</scope>
    <source>
        <strain evidence="7 8">ATCC 15551</strain>
    </source>
</reference>
<sequence>MLLALIVLALGLVALWRARSTSSPATAATRAAPTASAPATLDLEAADVVTLRRATFTQYAAVSGSLKARQSAFVKARVAGDLLSLSVREGEAVRAGQVIGQIDVRDAELRVRQAEQQALAAQAQLAVAERTLANNQALVGQGFISATALDTAKLSADSARATWQATQAALDLARKGQADASLVAPLAGRVAQRLAQPGERLAVDAKVVEIVDLSQIELEAAVSAQDVVKVREGARARVTVDGLAEPLTAQVARINPSASSTSRTVNVYLSLPSHPALRQGLFAQGQIDLGQHEALVVPSDALRLDQPQPALLVIEAGQVQRRPVRVGLSGEVEGVAVSEVLDGVPAGAQALAARVGLVRAGTTVRLPASAAR</sequence>
<feature type="signal peptide" evidence="3">
    <location>
        <begin position="1"/>
        <end position="27"/>
    </location>
</feature>
<gene>
    <name evidence="7" type="ORF">VITFI_CDS2917</name>
</gene>
<organism evidence="7 8">
    <name type="scientific">Vitreoscilla filiformis</name>
    <dbReference type="NCBI Taxonomy" id="63"/>
    <lineage>
        <taxon>Bacteria</taxon>
        <taxon>Pseudomonadati</taxon>
        <taxon>Pseudomonadota</taxon>
        <taxon>Betaproteobacteria</taxon>
        <taxon>Neisseriales</taxon>
        <taxon>Neisseriaceae</taxon>
        <taxon>Vitreoscilla</taxon>
    </lineage>
</organism>
<feature type="domain" description="Multidrug resistance protein MdtA-like barrel-sandwich hybrid" evidence="5">
    <location>
        <begin position="72"/>
        <end position="199"/>
    </location>
</feature>
<evidence type="ECO:0000256" key="3">
    <source>
        <dbReference type="SAM" id="SignalP"/>
    </source>
</evidence>
<evidence type="ECO:0000259" key="4">
    <source>
        <dbReference type="Pfam" id="PF25876"/>
    </source>
</evidence>
<feature type="coiled-coil region" evidence="2">
    <location>
        <begin position="104"/>
        <end position="131"/>
    </location>
</feature>
<dbReference type="NCBIfam" id="TIGR01730">
    <property type="entry name" value="RND_mfp"/>
    <property type="match status" value="1"/>
</dbReference>
<dbReference type="AlphaFoldDB" id="A0A221KI10"/>
<feature type="domain" description="Multidrug resistance protein MdtA-like alpha-helical hairpin" evidence="4">
    <location>
        <begin position="112"/>
        <end position="174"/>
    </location>
</feature>
<dbReference type="Gene3D" id="1.10.287.470">
    <property type="entry name" value="Helix hairpin bin"/>
    <property type="match status" value="1"/>
</dbReference>
<feature type="domain" description="CusB-like beta-barrel" evidence="6">
    <location>
        <begin position="218"/>
        <end position="287"/>
    </location>
</feature>
<dbReference type="SUPFAM" id="SSF111369">
    <property type="entry name" value="HlyD-like secretion proteins"/>
    <property type="match status" value="1"/>
</dbReference>
<dbReference type="Pfam" id="PF25876">
    <property type="entry name" value="HH_MFP_RND"/>
    <property type="match status" value="1"/>
</dbReference>
<feature type="chain" id="PRO_5012217257" evidence="3">
    <location>
        <begin position="28"/>
        <end position="372"/>
    </location>
</feature>
<dbReference type="GO" id="GO:1990281">
    <property type="term" value="C:efflux pump complex"/>
    <property type="evidence" value="ECO:0007669"/>
    <property type="project" value="TreeGrafter"/>
</dbReference>
<evidence type="ECO:0000259" key="5">
    <source>
        <dbReference type="Pfam" id="PF25917"/>
    </source>
</evidence>
<dbReference type="GO" id="GO:0015562">
    <property type="term" value="F:efflux transmembrane transporter activity"/>
    <property type="evidence" value="ECO:0007669"/>
    <property type="project" value="TreeGrafter"/>
</dbReference>
<name>A0A221KI10_VITFI</name>
<keyword evidence="3" id="KW-0732">Signal</keyword>
<dbReference type="InterPro" id="IPR006143">
    <property type="entry name" value="RND_pump_MFP"/>
</dbReference>
<evidence type="ECO:0000256" key="2">
    <source>
        <dbReference type="SAM" id="Coils"/>
    </source>
</evidence>
<comment type="similarity">
    <text evidence="1">Belongs to the membrane fusion protein (MFP) (TC 8.A.1) family.</text>
</comment>
<protein>
    <submittedName>
        <fullName evidence="7">Secretion protein HlyD</fullName>
    </submittedName>
</protein>
<dbReference type="Gene3D" id="2.40.420.20">
    <property type="match status" value="1"/>
</dbReference>
<dbReference type="PANTHER" id="PTHR30469:SF15">
    <property type="entry name" value="HLYD FAMILY OF SECRETION PROTEINS"/>
    <property type="match status" value="1"/>
</dbReference>
<dbReference type="InterPro" id="IPR058624">
    <property type="entry name" value="MdtA-like_HH"/>
</dbReference>
<evidence type="ECO:0000313" key="7">
    <source>
        <dbReference type="EMBL" id="ASM78694.1"/>
    </source>
</evidence>
<evidence type="ECO:0000256" key="1">
    <source>
        <dbReference type="ARBA" id="ARBA00009477"/>
    </source>
</evidence>
<keyword evidence="2" id="KW-0175">Coiled coil</keyword>
<dbReference type="Pfam" id="PF25954">
    <property type="entry name" value="Beta-barrel_RND_2"/>
    <property type="match status" value="1"/>
</dbReference>